<sequence>MVEMEALSSSNLKFQHIAPCAVECKSQQSHFTTWRQVLNTALGTQRIFVQFSIFFCKSQTPFIIYQIKMSIHNPSKPYS</sequence>
<dbReference type="Proteomes" id="UP000694414">
    <property type="component" value="Unplaced"/>
</dbReference>
<protein>
    <submittedName>
        <fullName evidence="1">Uncharacterized protein</fullName>
    </submittedName>
</protein>
<accession>A0A8C8ZUP7</accession>
<organism evidence="1 2">
    <name type="scientific">Prolemur simus</name>
    <name type="common">Greater bamboo lemur</name>
    <name type="synonym">Hapalemur simus</name>
    <dbReference type="NCBI Taxonomy" id="1328070"/>
    <lineage>
        <taxon>Eukaryota</taxon>
        <taxon>Metazoa</taxon>
        <taxon>Chordata</taxon>
        <taxon>Craniata</taxon>
        <taxon>Vertebrata</taxon>
        <taxon>Euteleostomi</taxon>
        <taxon>Mammalia</taxon>
        <taxon>Eutheria</taxon>
        <taxon>Euarchontoglires</taxon>
        <taxon>Primates</taxon>
        <taxon>Strepsirrhini</taxon>
        <taxon>Lemuriformes</taxon>
        <taxon>Lemuridae</taxon>
        <taxon>Prolemur</taxon>
    </lineage>
</organism>
<reference evidence="1" key="1">
    <citation type="submission" date="2025-08" db="UniProtKB">
        <authorList>
            <consortium name="Ensembl"/>
        </authorList>
    </citation>
    <scope>IDENTIFICATION</scope>
</reference>
<name>A0A8C8ZUP7_PROSS</name>
<evidence type="ECO:0000313" key="2">
    <source>
        <dbReference type="Proteomes" id="UP000694414"/>
    </source>
</evidence>
<dbReference type="GeneTree" id="ENSGT00960000191980"/>
<proteinExistence type="predicted"/>
<evidence type="ECO:0000313" key="1">
    <source>
        <dbReference type="Ensembl" id="ENSPSMP00000020013.1"/>
    </source>
</evidence>
<dbReference type="AlphaFoldDB" id="A0A8C8ZUP7"/>
<reference evidence="1" key="2">
    <citation type="submission" date="2025-09" db="UniProtKB">
        <authorList>
            <consortium name="Ensembl"/>
        </authorList>
    </citation>
    <scope>IDENTIFICATION</scope>
</reference>
<dbReference type="Ensembl" id="ENSPSMT00000023201.1">
    <property type="protein sequence ID" value="ENSPSMP00000020013.1"/>
    <property type="gene ID" value="ENSPSMG00000014139.1"/>
</dbReference>
<keyword evidence="2" id="KW-1185">Reference proteome</keyword>